<dbReference type="Gene3D" id="3.30.10.10">
    <property type="entry name" value="Trypsin Inhibitor V, subunit A"/>
    <property type="match status" value="1"/>
</dbReference>
<comment type="similarity">
    <text evidence="1">Belongs to the protease inhibitor I13 (potato type I serine protease inhibitor) family.</text>
</comment>
<reference evidence="4" key="2">
    <citation type="submission" date="2023-06" db="EMBL/GenBank/DDBJ databases">
        <authorList>
            <person name="Ma L."/>
            <person name="Liu K.-W."/>
            <person name="Li Z."/>
            <person name="Hsiao Y.-Y."/>
            <person name="Qi Y."/>
            <person name="Fu T."/>
            <person name="Tang G."/>
            <person name="Zhang D."/>
            <person name="Sun W.-H."/>
            <person name="Liu D.-K."/>
            <person name="Li Y."/>
            <person name="Chen G.-Z."/>
            <person name="Liu X.-D."/>
            <person name="Liao X.-Y."/>
            <person name="Jiang Y.-T."/>
            <person name="Yu X."/>
            <person name="Hao Y."/>
            <person name="Huang J."/>
            <person name="Zhao X.-W."/>
            <person name="Ke S."/>
            <person name="Chen Y.-Y."/>
            <person name="Wu W.-L."/>
            <person name="Hsu J.-L."/>
            <person name="Lin Y.-F."/>
            <person name="Huang M.-D."/>
            <person name="Li C.-Y."/>
            <person name="Huang L."/>
            <person name="Wang Z.-W."/>
            <person name="Zhao X."/>
            <person name="Zhong W.-Y."/>
            <person name="Peng D.-H."/>
            <person name="Ahmad S."/>
            <person name="Lan S."/>
            <person name="Zhang J.-S."/>
            <person name="Tsai W.-C."/>
            <person name="Van De Peer Y."/>
            <person name="Liu Z.-J."/>
        </authorList>
    </citation>
    <scope>NUCLEOTIDE SEQUENCE</scope>
    <source>
        <strain evidence="4">CP</strain>
        <tissue evidence="4">Leaves</tissue>
    </source>
</reference>
<name>A0AAV9DAG9_ACOCL</name>
<evidence type="ECO:0000313" key="5">
    <source>
        <dbReference type="Proteomes" id="UP001180020"/>
    </source>
</evidence>
<dbReference type="GO" id="GO:0009611">
    <property type="term" value="P:response to wounding"/>
    <property type="evidence" value="ECO:0007669"/>
    <property type="project" value="InterPro"/>
</dbReference>
<dbReference type="GO" id="GO:0004867">
    <property type="term" value="F:serine-type endopeptidase inhibitor activity"/>
    <property type="evidence" value="ECO:0007669"/>
    <property type="project" value="UniProtKB-KW"/>
</dbReference>
<evidence type="ECO:0000313" key="4">
    <source>
        <dbReference type="EMBL" id="KAK1297348.1"/>
    </source>
</evidence>
<dbReference type="PRINTS" id="PR00292">
    <property type="entry name" value="POTATOINHBTR"/>
</dbReference>
<evidence type="ECO:0000256" key="2">
    <source>
        <dbReference type="ARBA" id="ARBA00022690"/>
    </source>
</evidence>
<dbReference type="AlphaFoldDB" id="A0AAV9DAG9"/>
<dbReference type="InterPro" id="IPR036354">
    <property type="entry name" value="Prot_inh_pot1_sf"/>
</dbReference>
<keyword evidence="2" id="KW-0646">Protease inhibitor</keyword>
<gene>
    <name evidence="4" type="ORF">QJS10_CPB15g01994</name>
</gene>
<protein>
    <submittedName>
        <fullName evidence="4">Uncharacterized protein</fullName>
    </submittedName>
</protein>
<dbReference type="PANTHER" id="PTHR33091:SF73">
    <property type="entry name" value="INHIBITOR OF TRYPSIN AND HAGEMAN FACTOR-LIKE"/>
    <property type="match status" value="1"/>
</dbReference>
<dbReference type="InterPro" id="IPR000864">
    <property type="entry name" value="Prot_inh_pot1"/>
</dbReference>
<dbReference type="SUPFAM" id="SSF54654">
    <property type="entry name" value="CI-2 family of serine protease inhibitors"/>
    <property type="match status" value="1"/>
</dbReference>
<evidence type="ECO:0000256" key="3">
    <source>
        <dbReference type="ARBA" id="ARBA00022900"/>
    </source>
</evidence>
<keyword evidence="5" id="KW-1185">Reference proteome</keyword>
<reference evidence="4" key="1">
    <citation type="journal article" date="2023" name="Nat. Commun.">
        <title>Diploid and tetraploid genomes of Acorus and the evolution of monocots.</title>
        <authorList>
            <person name="Ma L."/>
            <person name="Liu K.W."/>
            <person name="Li Z."/>
            <person name="Hsiao Y.Y."/>
            <person name="Qi Y."/>
            <person name="Fu T."/>
            <person name="Tang G.D."/>
            <person name="Zhang D."/>
            <person name="Sun W.H."/>
            <person name="Liu D.K."/>
            <person name="Li Y."/>
            <person name="Chen G.Z."/>
            <person name="Liu X.D."/>
            <person name="Liao X.Y."/>
            <person name="Jiang Y.T."/>
            <person name="Yu X."/>
            <person name="Hao Y."/>
            <person name="Huang J."/>
            <person name="Zhao X.W."/>
            <person name="Ke S."/>
            <person name="Chen Y.Y."/>
            <person name="Wu W.L."/>
            <person name="Hsu J.L."/>
            <person name="Lin Y.F."/>
            <person name="Huang M.D."/>
            <person name="Li C.Y."/>
            <person name="Huang L."/>
            <person name="Wang Z.W."/>
            <person name="Zhao X."/>
            <person name="Zhong W.Y."/>
            <person name="Peng D.H."/>
            <person name="Ahmad S."/>
            <person name="Lan S."/>
            <person name="Zhang J.S."/>
            <person name="Tsai W.C."/>
            <person name="Van de Peer Y."/>
            <person name="Liu Z.J."/>
        </authorList>
    </citation>
    <scope>NUCLEOTIDE SEQUENCE</scope>
    <source>
        <strain evidence="4">CP</strain>
    </source>
</reference>
<dbReference type="Pfam" id="PF00280">
    <property type="entry name" value="potato_inhibit"/>
    <property type="match status" value="1"/>
</dbReference>
<comment type="caution">
    <text evidence="4">The sequence shown here is derived from an EMBL/GenBank/DDBJ whole genome shotgun (WGS) entry which is preliminary data.</text>
</comment>
<dbReference type="PANTHER" id="PTHR33091">
    <property type="entry name" value="PROTEIN, PUTATIVE, EXPRESSED-RELATED"/>
    <property type="match status" value="1"/>
</dbReference>
<organism evidence="4 5">
    <name type="scientific">Acorus calamus</name>
    <name type="common">Sweet flag</name>
    <dbReference type="NCBI Taxonomy" id="4465"/>
    <lineage>
        <taxon>Eukaryota</taxon>
        <taxon>Viridiplantae</taxon>
        <taxon>Streptophyta</taxon>
        <taxon>Embryophyta</taxon>
        <taxon>Tracheophyta</taxon>
        <taxon>Spermatophyta</taxon>
        <taxon>Magnoliopsida</taxon>
        <taxon>Liliopsida</taxon>
        <taxon>Acoraceae</taxon>
        <taxon>Acorus</taxon>
    </lineage>
</organism>
<keyword evidence="3" id="KW-0722">Serine protease inhibitor</keyword>
<sequence length="71" mass="7895">MADCKVTSKTRWPELVGVKGNVVVTTIKAENPSLHVFTIKKGTIITAEYRLDRVRVWVNECGVVYVAPHIG</sequence>
<proteinExistence type="inferred from homology"/>
<evidence type="ECO:0000256" key="1">
    <source>
        <dbReference type="ARBA" id="ARBA00008210"/>
    </source>
</evidence>
<dbReference type="Proteomes" id="UP001180020">
    <property type="component" value="Unassembled WGS sequence"/>
</dbReference>
<accession>A0AAV9DAG9</accession>
<dbReference type="EMBL" id="JAUJYO010000015">
    <property type="protein sequence ID" value="KAK1297348.1"/>
    <property type="molecule type" value="Genomic_DNA"/>
</dbReference>